<evidence type="ECO:0000256" key="1">
    <source>
        <dbReference type="SAM" id="MobiDB-lite"/>
    </source>
</evidence>
<proteinExistence type="predicted"/>
<sequence>MNFDAFLPPMLVPNREEQRHTITRKRMERFTTGGQLLSVTDVQTTHFDDNPPPPSPSIDGHRYYSKNRNTFREPDYDTVHTYRDVLTEPKREEVNYRIPRARETVVEREYPVKRIDRVVPTTIIREYSRNDEPSSQDSEWKTTDSYVRKTSILKTAKRDHLPPPPPPPQPSLPPQYPLGTLQSTTQRVEWREPLDCLIDRMNKIRRGMACPPLEPSVRLADIAAQWARMLAIRGEFRSDRNKNMNIWMGSRVNDSIADTWWDEAEEYGTRNHLDDQSLCWVGVASAFCEHHRQFIVVSVYE</sequence>
<dbReference type="EMBL" id="CP090896">
    <property type="protein sequence ID" value="ULT84976.1"/>
    <property type="molecule type" value="Genomic_DNA"/>
</dbReference>
<feature type="compositionally biased region" description="Pro residues" evidence="1">
    <location>
        <begin position="162"/>
        <end position="176"/>
    </location>
</feature>
<dbReference type="AlphaFoldDB" id="A0AAE8ZYS2"/>
<feature type="region of interest" description="Disordered" evidence="1">
    <location>
        <begin position="155"/>
        <end position="179"/>
    </location>
</feature>
<evidence type="ECO:0000313" key="3">
    <source>
        <dbReference type="EMBL" id="ULT84976.1"/>
    </source>
</evidence>
<dbReference type="InterPro" id="IPR035940">
    <property type="entry name" value="CAP_sf"/>
</dbReference>
<protein>
    <recommendedName>
        <fullName evidence="2">SCP domain-containing protein</fullName>
    </recommendedName>
</protein>
<gene>
    <name evidence="3" type="ORF">L3Y34_013573</name>
</gene>
<evidence type="ECO:0000313" key="4">
    <source>
        <dbReference type="Proteomes" id="UP000827892"/>
    </source>
</evidence>
<dbReference type="Proteomes" id="UP000827892">
    <property type="component" value="Chromosome X"/>
</dbReference>
<feature type="domain" description="SCP" evidence="2">
    <location>
        <begin position="199"/>
        <end position="300"/>
    </location>
</feature>
<dbReference type="Pfam" id="PF00188">
    <property type="entry name" value="CAP"/>
    <property type="match status" value="1"/>
</dbReference>
<organism evidence="3 4">
    <name type="scientific">Caenorhabditis briggsae</name>
    <dbReference type="NCBI Taxonomy" id="6238"/>
    <lineage>
        <taxon>Eukaryota</taxon>
        <taxon>Metazoa</taxon>
        <taxon>Ecdysozoa</taxon>
        <taxon>Nematoda</taxon>
        <taxon>Chromadorea</taxon>
        <taxon>Rhabditida</taxon>
        <taxon>Rhabditina</taxon>
        <taxon>Rhabditomorpha</taxon>
        <taxon>Rhabditoidea</taxon>
        <taxon>Rhabditidae</taxon>
        <taxon>Peloderinae</taxon>
        <taxon>Caenorhabditis</taxon>
    </lineage>
</organism>
<name>A0AAE8ZYS2_CAEBR</name>
<dbReference type="Gene3D" id="3.40.33.10">
    <property type="entry name" value="CAP"/>
    <property type="match status" value="1"/>
</dbReference>
<reference evidence="3 4" key="1">
    <citation type="submission" date="2022-05" db="EMBL/GenBank/DDBJ databases">
        <title>Chromosome-level reference genomes for two strains of Caenorhabditis briggsae: an improved platform for comparative genomics.</title>
        <authorList>
            <person name="Stevens L."/>
            <person name="Andersen E.C."/>
        </authorList>
    </citation>
    <scope>NUCLEOTIDE SEQUENCE [LARGE SCALE GENOMIC DNA]</scope>
    <source>
        <strain evidence="3">QX1410_ONT</strain>
        <tissue evidence="3">Whole-organism</tissue>
    </source>
</reference>
<accession>A0AAE8ZYS2</accession>
<evidence type="ECO:0000259" key="2">
    <source>
        <dbReference type="Pfam" id="PF00188"/>
    </source>
</evidence>
<dbReference type="SUPFAM" id="SSF55797">
    <property type="entry name" value="PR-1-like"/>
    <property type="match status" value="1"/>
</dbReference>
<dbReference type="InterPro" id="IPR014044">
    <property type="entry name" value="CAP_dom"/>
</dbReference>